<feature type="compositionally biased region" description="Acidic residues" evidence="1">
    <location>
        <begin position="257"/>
        <end position="266"/>
    </location>
</feature>
<dbReference type="SUPFAM" id="SSF49265">
    <property type="entry name" value="Fibronectin type III"/>
    <property type="match status" value="1"/>
</dbReference>
<feature type="domain" description="Interferon/interleukin receptor" evidence="4">
    <location>
        <begin position="96"/>
        <end position="177"/>
    </location>
</feature>
<feature type="compositionally biased region" description="Acidic residues" evidence="1">
    <location>
        <begin position="379"/>
        <end position="391"/>
    </location>
</feature>
<dbReference type="Pfam" id="PF09294">
    <property type="entry name" value="Interfer-bind"/>
    <property type="match status" value="1"/>
</dbReference>
<feature type="transmembrane region" description="Helical" evidence="2">
    <location>
        <begin position="187"/>
        <end position="209"/>
    </location>
</feature>
<feature type="region of interest" description="Disordered" evidence="1">
    <location>
        <begin position="375"/>
        <end position="419"/>
    </location>
</feature>
<evidence type="ECO:0000313" key="6">
    <source>
        <dbReference type="Proteomes" id="UP000823561"/>
    </source>
</evidence>
<keyword evidence="2" id="KW-0812">Transmembrane</keyword>
<reference evidence="5" key="1">
    <citation type="submission" date="2020-10" db="EMBL/GenBank/DDBJ databases">
        <title>Chromosome-scale genome assembly of the Allis shad, Alosa alosa.</title>
        <authorList>
            <person name="Margot Z."/>
            <person name="Christophe K."/>
            <person name="Cabau C."/>
            <person name="Louis A."/>
            <person name="Berthelot C."/>
            <person name="Parey E."/>
            <person name="Roest Crollius H."/>
            <person name="Montfort J."/>
            <person name="Robinson-Rechavi M."/>
            <person name="Bucao C."/>
            <person name="Bouchez O."/>
            <person name="Gislard M."/>
            <person name="Lluch J."/>
            <person name="Milhes M."/>
            <person name="Lampietro C."/>
            <person name="Lopez Roques C."/>
            <person name="Donnadieu C."/>
            <person name="Braasch I."/>
            <person name="Desvignes T."/>
            <person name="Postlethwait J."/>
            <person name="Bobe J."/>
            <person name="Guiguen Y."/>
        </authorList>
    </citation>
    <scope>NUCLEOTIDE SEQUENCE</scope>
    <source>
        <strain evidence="5">M-15738</strain>
        <tissue evidence="5">Blood</tissue>
    </source>
</reference>
<protein>
    <recommendedName>
        <fullName evidence="4">Interferon/interleukin receptor domain-containing protein</fullName>
    </recommendedName>
</protein>
<comment type="caution">
    <text evidence="5">The sequence shown here is derived from an EMBL/GenBank/DDBJ whole genome shotgun (WGS) entry which is preliminary data.</text>
</comment>
<dbReference type="GO" id="GO:0005886">
    <property type="term" value="C:plasma membrane"/>
    <property type="evidence" value="ECO:0007669"/>
    <property type="project" value="TreeGrafter"/>
</dbReference>
<feature type="compositionally biased region" description="Basic and acidic residues" evidence="1">
    <location>
        <begin position="267"/>
        <end position="277"/>
    </location>
</feature>
<dbReference type="InterPro" id="IPR015373">
    <property type="entry name" value="Interferon/interleukin_rcp_dom"/>
</dbReference>
<keyword evidence="3" id="KW-0732">Signal</keyword>
<feature type="compositionally biased region" description="Acidic residues" evidence="1">
    <location>
        <begin position="402"/>
        <end position="413"/>
    </location>
</feature>
<organism evidence="5 6">
    <name type="scientific">Alosa alosa</name>
    <name type="common">allis shad</name>
    <dbReference type="NCBI Taxonomy" id="278164"/>
    <lineage>
        <taxon>Eukaryota</taxon>
        <taxon>Metazoa</taxon>
        <taxon>Chordata</taxon>
        <taxon>Craniata</taxon>
        <taxon>Vertebrata</taxon>
        <taxon>Euteleostomi</taxon>
        <taxon>Actinopterygii</taxon>
        <taxon>Neopterygii</taxon>
        <taxon>Teleostei</taxon>
        <taxon>Clupei</taxon>
        <taxon>Clupeiformes</taxon>
        <taxon>Clupeoidei</taxon>
        <taxon>Clupeidae</taxon>
        <taxon>Alosa</taxon>
    </lineage>
</organism>
<dbReference type="Proteomes" id="UP000823561">
    <property type="component" value="Chromosome 3"/>
</dbReference>
<dbReference type="PANTHER" id="PTHR20859:SF53">
    <property type="entry name" value="INTERLEUKIN-22 RECEPTOR SUBUNIT ALPHA-1"/>
    <property type="match status" value="1"/>
</dbReference>
<keyword evidence="2" id="KW-0472">Membrane</keyword>
<dbReference type="InterPro" id="IPR013783">
    <property type="entry name" value="Ig-like_fold"/>
</dbReference>
<feature type="region of interest" description="Disordered" evidence="1">
    <location>
        <begin position="453"/>
        <end position="490"/>
    </location>
</feature>
<feature type="compositionally biased region" description="Acidic residues" evidence="1">
    <location>
        <begin position="472"/>
        <end position="483"/>
    </location>
</feature>
<dbReference type="InterPro" id="IPR050650">
    <property type="entry name" value="Type-II_Cytokine-TF_Rcpt"/>
</dbReference>
<evidence type="ECO:0000313" key="5">
    <source>
        <dbReference type="EMBL" id="KAG5282860.1"/>
    </source>
</evidence>
<sequence>MIVLMCTLFLVFQVAPVYGYHGSLAPPVNPVVSFRRLRYVVHWEAAPGSPTGVHYSVETYALSVGRWASVPGAAHLGHLASQPTPCPSGFKPRNDTKAGPPLMSLSPCNQSLCINLKPPADWLTELYKSYKYKLNISTQGGSKDLREYVLKDVVPGQDYCVSVGITHTHTESMPQCVTAPTPFNTEALLSVLVCVFVVVVVASVPFMVYSGYFCLRTTLPSILVNFLSPHLPLLLRAVDPVLSLVSVVTTQAKGRLEEEESEEEEGSEGRVGYERRVQAGSSSSSSPADTPPLPPETEDYKCGRGLELAPPLVESGSAGERRGDMEDGGVEEEEEERGGENVCILSVTLGEKDGVIEEDEEEKGENVNLFSVTLREKEREEEEEEEGEDVDLFSVTLREKEVEGEEEEEEGEDVNLFSVMLGMTKTKEERKRREEECELTDVWAPLLTTAPLSHTHTHTHTPVHETTHSSPEQEEEEEEEEEATGYMRRS</sequence>
<keyword evidence="6" id="KW-1185">Reference proteome</keyword>
<keyword evidence="2" id="KW-1133">Transmembrane helix</keyword>
<dbReference type="InterPro" id="IPR036116">
    <property type="entry name" value="FN3_sf"/>
</dbReference>
<evidence type="ECO:0000256" key="3">
    <source>
        <dbReference type="SAM" id="SignalP"/>
    </source>
</evidence>
<dbReference type="EMBL" id="JADWDJ010000003">
    <property type="protein sequence ID" value="KAG5282860.1"/>
    <property type="molecule type" value="Genomic_DNA"/>
</dbReference>
<name>A0AAV6HA07_9TELE</name>
<evidence type="ECO:0000256" key="1">
    <source>
        <dbReference type="SAM" id="MobiDB-lite"/>
    </source>
</evidence>
<feature type="region of interest" description="Disordered" evidence="1">
    <location>
        <begin position="252"/>
        <end position="342"/>
    </location>
</feature>
<feature type="chain" id="PRO_5043831860" description="Interferon/interleukin receptor domain-containing protein" evidence="3">
    <location>
        <begin position="20"/>
        <end position="490"/>
    </location>
</feature>
<dbReference type="PANTHER" id="PTHR20859">
    <property type="entry name" value="INTERFERON/INTERLEUKIN RECEPTOR"/>
    <property type="match status" value="1"/>
</dbReference>
<accession>A0AAV6HA07</accession>
<feature type="signal peptide" evidence="3">
    <location>
        <begin position="1"/>
        <end position="19"/>
    </location>
</feature>
<evidence type="ECO:0000256" key="2">
    <source>
        <dbReference type="SAM" id="Phobius"/>
    </source>
</evidence>
<dbReference type="GO" id="GO:0004896">
    <property type="term" value="F:cytokine receptor activity"/>
    <property type="evidence" value="ECO:0007669"/>
    <property type="project" value="TreeGrafter"/>
</dbReference>
<dbReference type="AlphaFoldDB" id="A0AAV6HA07"/>
<dbReference type="Gene3D" id="2.60.40.10">
    <property type="entry name" value="Immunoglobulins"/>
    <property type="match status" value="2"/>
</dbReference>
<evidence type="ECO:0000259" key="4">
    <source>
        <dbReference type="Pfam" id="PF09294"/>
    </source>
</evidence>
<proteinExistence type="predicted"/>
<gene>
    <name evidence="5" type="ORF">AALO_G00035450</name>
</gene>
<feature type="compositionally biased region" description="Acidic residues" evidence="1">
    <location>
        <begin position="326"/>
        <end position="337"/>
    </location>
</feature>